<dbReference type="EMBL" id="LXQA010759455">
    <property type="protein sequence ID" value="MCI69591.1"/>
    <property type="molecule type" value="Genomic_DNA"/>
</dbReference>
<comment type="caution">
    <text evidence="1">The sequence shown here is derived from an EMBL/GenBank/DDBJ whole genome shotgun (WGS) entry which is preliminary data.</text>
</comment>
<accession>A0A392U7W3</accession>
<evidence type="ECO:0000313" key="1">
    <source>
        <dbReference type="EMBL" id="MCI69591.1"/>
    </source>
</evidence>
<proteinExistence type="predicted"/>
<feature type="non-terminal residue" evidence="1">
    <location>
        <position position="1"/>
    </location>
</feature>
<evidence type="ECO:0000313" key="2">
    <source>
        <dbReference type="Proteomes" id="UP000265520"/>
    </source>
</evidence>
<dbReference type="Proteomes" id="UP000265520">
    <property type="component" value="Unassembled WGS sequence"/>
</dbReference>
<sequence length="49" mass="5602">ENTQLHNVEKSQDRIPVEIATQIEGIQQTQHNVVHEDEDQPNDAQSQPL</sequence>
<reference evidence="1 2" key="1">
    <citation type="journal article" date="2018" name="Front. Plant Sci.">
        <title>Red Clover (Trifolium pratense) and Zigzag Clover (T. medium) - A Picture of Genomic Similarities and Differences.</title>
        <authorList>
            <person name="Dluhosova J."/>
            <person name="Istvanek J."/>
            <person name="Nedelnik J."/>
            <person name="Repkova J."/>
        </authorList>
    </citation>
    <scope>NUCLEOTIDE SEQUENCE [LARGE SCALE GENOMIC DNA]</scope>
    <source>
        <strain evidence="2">cv. 10/8</strain>
        <tissue evidence="1">Leaf</tissue>
    </source>
</reference>
<protein>
    <submittedName>
        <fullName evidence="1">Uncharacterized protein</fullName>
    </submittedName>
</protein>
<organism evidence="1 2">
    <name type="scientific">Trifolium medium</name>
    <dbReference type="NCBI Taxonomy" id="97028"/>
    <lineage>
        <taxon>Eukaryota</taxon>
        <taxon>Viridiplantae</taxon>
        <taxon>Streptophyta</taxon>
        <taxon>Embryophyta</taxon>
        <taxon>Tracheophyta</taxon>
        <taxon>Spermatophyta</taxon>
        <taxon>Magnoliopsida</taxon>
        <taxon>eudicotyledons</taxon>
        <taxon>Gunneridae</taxon>
        <taxon>Pentapetalae</taxon>
        <taxon>rosids</taxon>
        <taxon>fabids</taxon>
        <taxon>Fabales</taxon>
        <taxon>Fabaceae</taxon>
        <taxon>Papilionoideae</taxon>
        <taxon>50 kb inversion clade</taxon>
        <taxon>NPAAA clade</taxon>
        <taxon>Hologalegina</taxon>
        <taxon>IRL clade</taxon>
        <taxon>Trifolieae</taxon>
        <taxon>Trifolium</taxon>
    </lineage>
</organism>
<dbReference type="AlphaFoldDB" id="A0A392U7W3"/>
<name>A0A392U7W3_9FABA</name>
<keyword evidence="2" id="KW-1185">Reference proteome</keyword>